<dbReference type="GO" id="GO:0016779">
    <property type="term" value="F:nucleotidyltransferase activity"/>
    <property type="evidence" value="ECO:0007669"/>
    <property type="project" value="InterPro"/>
</dbReference>
<name>A0A523UTX6_UNCT6</name>
<dbReference type="Gene3D" id="1.10.10.10">
    <property type="entry name" value="Winged helix-like DNA-binding domain superfamily/Winged helix DNA-binding domain"/>
    <property type="match status" value="1"/>
</dbReference>
<organism evidence="2 3">
    <name type="scientific">candidate division TA06 bacterium</name>
    <dbReference type="NCBI Taxonomy" id="2250710"/>
    <lineage>
        <taxon>Bacteria</taxon>
        <taxon>Bacteria division TA06</taxon>
    </lineage>
</organism>
<protein>
    <submittedName>
        <fullName evidence="2">ArsR family transcriptional regulator</fullName>
    </submittedName>
</protein>
<dbReference type="InterPro" id="IPR002934">
    <property type="entry name" value="Polymerase_NTP_transf_dom"/>
</dbReference>
<accession>A0A523UTX6</accession>
<evidence type="ECO:0000313" key="3">
    <source>
        <dbReference type="Proteomes" id="UP000315525"/>
    </source>
</evidence>
<dbReference type="EMBL" id="SOJN01000070">
    <property type="protein sequence ID" value="TET45998.1"/>
    <property type="molecule type" value="Genomic_DNA"/>
</dbReference>
<dbReference type="InterPro" id="IPR036390">
    <property type="entry name" value="WH_DNA-bd_sf"/>
</dbReference>
<dbReference type="InterPro" id="IPR011991">
    <property type="entry name" value="ArsR-like_HTH"/>
</dbReference>
<dbReference type="CDD" id="cd00090">
    <property type="entry name" value="HTH_ARSR"/>
    <property type="match status" value="1"/>
</dbReference>
<dbReference type="SUPFAM" id="SSF46785">
    <property type="entry name" value="Winged helix' DNA-binding domain"/>
    <property type="match status" value="1"/>
</dbReference>
<reference evidence="2 3" key="1">
    <citation type="submission" date="2019-03" db="EMBL/GenBank/DDBJ databases">
        <title>Metabolic potential of uncultured bacteria and archaea associated with petroleum seepage in deep-sea sediments.</title>
        <authorList>
            <person name="Dong X."/>
            <person name="Hubert C."/>
        </authorList>
    </citation>
    <scope>NUCLEOTIDE SEQUENCE [LARGE SCALE GENOMIC DNA]</scope>
    <source>
        <strain evidence="2">E44_bin18</strain>
    </source>
</reference>
<dbReference type="PANTHER" id="PTHR33933">
    <property type="entry name" value="NUCLEOTIDYLTRANSFERASE"/>
    <property type="match status" value="1"/>
</dbReference>
<evidence type="ECO:0000259" key="1">
    <source>
        <dbReference type="Pfam" id="PF01909"/>
    </source>
</evidence>
<sequence length="190" mass="22077">MDITKIVESRLRKELLALYFTNPEKGYYLRELERILGFSVGNIRRELLRLERAGLFERRAVGNLVYYHLNKSYPLFEEMKSIVFKTVGIVGSLREAFGRIRGIQFAIIYGSYATGTEGVASDIDVLIVGEPDTDELIEIVDKAEKRLQREINYTVYDRQDFEKKKKAKESFILDVIKKPKIFLVGDEERL</sequence>
<dbReference type="Pfam" id="PF01909">
    <property type="entry name" value="NTP_transf_2"/>
    <property type="match status" value="1"/>
</dbReference>
<feature type="domain" description="Polymerase nucleotidyl transferase" evidence="1">
    <location>
        <begin position="93"/>
        <end position="172"/>
    </location>
</feature>
<evidence type="ECO:0000313" key="2">
    <source>
        <dbReference type="EMBL" id="TET45998.1"/>
    </source>
</evidence>
<dbReference type="Proteomes" id="UP000315525">
    <property type="component" value="Unassembled WGS sequence"/>
</dbReference>
<dbReference type="CDD" id="cd05403">
    <property type="entry name" value="NT_KNTase_like"/>
    <property type="match status" value="1"/>
</dbReference>
<dbReference type="InterPro" id="IPR052548">
    <property type="entry name" value="Type_VII_TA_antitoxin"/>
</dbReference>
<gene>
    <name evidence="2" type="ORF">E3J62_05530</name>
</gene>
<dbReference type="InterPro" id="IPR043519">
    <property type="entry name" value="NT_sf"/>
</dbReference>
<dbReference type="Gene3D" id="3.30.460.10">
    <property type="entry name" value="Beta Polymerase, domain 2"/>
    <property type="match status" value="1"/>
</dbReference>
<dbReference type="PANTHER" id="PTHR33933:SF1">
    <property type="entry name" value="PROTEIN ADENYLYLTRANSFERASE MNTA-RELATED"/>
    <property type="match status" value="1"/>
</dbReference>
<dbReference type="SUPFAM" id="SSF81301">
    <property type="entry name" value="Nucleotidyltransferase"/>
    <property type="match status" value="1"/>
</dbReference>
<dbReference type="InterPro" id="IPR036388">
    <property type="entry name" value="WH-like_DNA-bd_sf"/>
</dbReference>
<dbReference type="AlphaFoldDB" id="A0A523UTX6"/>
<comment type="caution">
    <text evidence="2">The sequence shown here is derived from an EMBL/GenBank/DDBJ whole genome shotgun (WGS) entry which is preliminary data.</text>
</comment>
<proteinExistence type="predicted"/>